<evidence type="ECO:0000313" key="2">
    <source>
        <dbReference type="Proteomes" id="UP000005239"/>
    </source>
</evidence>
<proteinExistence type="predicted"/>
<reference evidence="2" key="1">
    <citation type="journal article" date="2008" name="Nat. Genet.">
        <title>The Pristionchus pacificus genome provides a unique perspective on nematode lifestyle and parasitism.</title>
        <authorList>
            <person name="Dieterich C."/>
            <person name="Clifton S.W."/>
            <person name="Schuster L.N."/>
            <person name="Chinwalla A."/>
            <person name="Delehaunty K."/>
            <person name="Dinkelacker I."/>
            <person name="Fulton L."/>
            <person name="Fulton R."/>
            <person name="Godfrey J."/>
            <person name="Minx P."/>
            <person name="Mitreva M."/>
            <person name="Roeseler W."/>
            <person name="Tian H."/>
            <person name="Witte H."/>
            <person name="Yang S.P."/>
            <person name="Wilson R.K."/>
            <person name="Sommer R.J."/>
        </authorList>
    </citation>
    <scope>NUCLEOTIDE SEQUENCE [LARGE SCALE GENOMIC DNA]</scope>
    <source>
        <strain evidence="2">PS312</strain>
    </source>
</reference>
<accession>A0A8R1Z525</accession>
<name>A0A2A6CYW2_PRIPA</name>
<keyword evidence="2" id="KW-1185">Reference proteome</keyword>
<dbReference type="AlphaFoldDB" id="A0A2A6CYW2"/>
<protein>
    <submittedName>
        <fullName evidence="1">Uncharacterized protein</fullName>
    </submittedName>
</protein>
<evidence type="ECO:0000313" key="1">
    <source>
        <dbReference type="EnsemblMetazoa" id="PPA44997.1"/>
    </source>
</evidence>
<accession>A0A2A6CYW2</accession>
<gene>
    <name evidence="1" type="primary">WBGene00283366</name>
</gene>
<reference evidence="1" key="2">
    <citation type="submission" date="2022-06" db="UniProtKB">
        <authorList>
            <consortium name="EnsemblMetazoa"/>
        </authorList>
    </citation>
    <scope>IDENTIFICATION</scope>
    <source>
        <strain evidence="1">PS312</strain>
    </source>
</reference>
<organism evidence="1 2">
    <name type="scientific">Pristionchus pacificus</name>
    <name type="common">Parasitic nematode worm</name>
    <dbReference type="NCBI Taxonomy" id="54126"/>
    <lineage>
        <taxon>Eukaryota</taxon>
        <taxon>Metazoa</taxon>
        <taxon>Ecdysozoa</taxon>
        <taxon>Nematoda</taxon>
        <taxon>Chromadorea</taxon>
        <taxon>Rhabditida</taxon>
        <taxon>Rhabditina</taxon>
        <taxon>Diplogasteromorpha</taxon>
        <taxon>Diplogasteroidea</taxon>
        <taxon>Neodiplogasteridae</taxon>
        <taxon>Pristionchus</taxon>
    </lineage>
</organism>
<sequence length="67" mass="7986">MFSHGYLIWFAVVDVQQQVAFDRQKIEELLYRLLQYTFQQDARATVIINDIVGYRVSVKIQFTMLDI</sequence>
<dbReference type="EnsemblMetazoa" id="PPA44997.1">
    <property type="protein sequence ID" value="PPA44997.1"/>
    <property type="gene ID" value="WBGene00283366"/>
</dbReference>
<dbReference type="Proteomes" id="UP000005239">
    <property type="component" value="Unassembled WGS sequence"/>
</dbReference>